<keyword evidence="4" id="KW-0012">Acyltransferase</keyword>
<dbReference type="InterPro" id="IPR051792">
    <property type="entry name" value="GGT_bact"/>
</dbReference>
<dbReference type="InterPro" id="IPR000101">
    <property type="entry name" value="GGT_peptidase"/>
</dbReference>
<dbReference type="GO" id="GO:0006751">
    <property type="term" value="P:glutathione catabolic process"/>
    <property type="evidence" value="ECO:0007669"/>
    <property type="project" value="InterPro"/>
</dbReference>
<dbReference type="InterPro" id="IPR029055">
    <property type="entry name" value="Ntn_hydrolases_N"/>
</dbReference>
<evidence type="ECO:0000313" key="5">
    <source>
        <dbReference type="EMBL" id="SUZ52631.1"/>
    </source>
</evidence>
<dbReference type="InterPro" id="IPR043137">
    <property type="entry name" value="GGT_ssub_C"/>
</dbReference>
<dbReference type="Gene3D" id="3.60.20.40">
    <property type="match status" value="1"/>
</dbReference>
<dbReference type="EMBL" id="UINC01000286">
    <property type="protein sequence ID" value="SUZ52631.1"/>
    <property type="molecule type" value="Genomic_DNA"/>
</dbReference>
<dbReference type="PANTHER" id="PTHR43199">
    <property type="entry name" value="GLUTATHIONE HYDROLASE"/>
    <property type="match status" value="1"/>
</dbReference>
<name>A0A381NDG7_9ZZZZ</name>
<dbReference type="PRINTS" id="PR01210">
    <property type="entry name" value="GGTRANSPTASE"/>
</dbReference>
<dbReference type="GO" id="GO:0036374">
    <property type="term" value="F:glutathione hydrolase activity"/>
    <property type="evidence" value="ECO:0007669"/>
    <property type="project" value="InterPro"/>
</dbReference>
<reference evidence="5" key="1">
    <citation type="submission" date="2018-05" db="EMBL/GenBank/DDBJ databases">
        <authorList>
            <person name="Lanie J.A."/>
            <person name="Ng W.-L."/>
            <person name="Kazmierczak K.M."/>
            <person name="Andrzejewski T.M."/>
            <person name="Davidsen T.M."/>
            <person name="Wayne K.J."/>
            <person name="Tettelin H."/>
            <person name="Glass J.I."/>
            <person name="Rusch D."/>
            <person name="Podicherti R."/>
            <person name="Tsui H.-C.T."/>
            <person name="Winkler M.E."/>
        </authorList>
    </citation>
    <scope>NUCLEOTIDE SEQUENCE</scope>
</reference>
<dbReference type="SUPFAM" id="SSF56235">
    <property type="entry name" value="N-terminal nucleophile aminohydrolases (Ntn hydrolases)"/>
    <property type="match status" value="1"/>
</dbReference>
<evidence type="ECO:0008006" key="6">
    <source>
        <dbReference type="Google" id="ProtNLM"/>
    </source>
</evidence>
<evidence type="ECO:0000256" key="2">
    <source>
        <dbReference type="ARBA" id="ARBA00022801"/>
    </source>
</evidence>
<dbReference type="NCBIfam" id="TIGR00066">
    <property type="entry name" value="g_glut_trans"/>
    <property type="match status" value="1"/>
</dbReference>
<evidence type="ECO:0000256" key="3">
    <source>
        <dbReference type="ARBA" id="ARBA00023145"/>
    </source>
</evidence>
<dbReference type="Gene3D" id="1.10.246.130">
    <property type="match status" value="1"/>
</dbReference>
<keyword evidence="1" id="KW-0808">Transferase</keyword>
<dbReference type="InterPro" id="IPR043138">
    <property type="entry name" value="GGT_lsub"/>
</dbReference>
<gene>
    <name evidence="5" type="ORF">METZ01_LOCUS5485</name>
</gene>
<keyword evidence="2" id="KW-0378">Hydrolase</keyword>
<organism evidence="5">
    <name type="scientific">marine metagenome</name>
    <dbReference type="NCBI Taxonomy" id="408172"/>
    <lineage>
        <taxon>unclassified sequences</taxon>
        <taxon>metagenomes</taxon>
        <taxon>ecological metagenomes</taxon>
    </lineage>
</organism>
<dbReference type="Pfam" id="PF01019">
    <property type="entry name" value="G_glu_transpept"/>
    <property type="match status" value="1"/>
</dbReference>
<sequence length="572" mass="62804">MFYRFLFVLIISFNAWGQYSYIDYPSPYHPTLSQRGMVVSQNIDSSKIGIEILNKGGNAIDAAVAVGFSLAVTLPRAGNLGGAGFMLVYLKEKDEIYAVDYLGSSPKHANTRDLFGVELPKGYRKADRDLVRYGYKASTIPGTVAGLIETHSNFGRLPLKEVLKPAIEQAKNGIKVSYDLHMALTDSSQLKNDPESRKIFFEGNSAIKENTILKRPDLAQTLEKIAEEGAKGFYQGETAKKIVDAMKKNKGYISLEDLQNYKPRFSDPILTVYRGNRIYAPRPSSGGAIVVLDALNILENFKLAKYKSNSSATYHLLAEALRRGHVDRSRYIGDPNFSAVPVGKILSKKRARELAKSISFNSATSTKSLSPEFYLEESKDTTHFSIIDEDGNAVSNTYTLGYSFGSGVTIPGTGILMNNHMNNFAYRYGDKVVRGREASLANRFDSDKRPMSTMTPVMVFNNKGKLMLITGSPGGANIPAAVLRVITGVVDFGLNIGEATMLPRISKGWPEEDLDYESTASSDVMAILEKIGHKTELSKTMGSTQSIHIKDGLNQGYADLRRPNAGVAVQSD</sequence>
<evidence type="ECO:0000256" key="4">
    <source>
        <dbReference type="ARBA" id="ARBA00023315"/>
    </source>
</evidence>
<proteinExistence type="predicted"/>
<evidence type="ECO:0000256" key="1">
    <source>
        <dbReference type="ARBA" id="ARBA00022679"/>
    </source>
</evidence>
<accession>A0A381NDG7</accession>
<keyword evidence="3" id="KW-0865">Zymogen</keyword>
<dbReference type="AlphaFoldDB" id="A0A381NDG7"/>
<protein>
    <recommendedName>
        <fullName evidence="6">Gamma-glutamyltransferase</fullName>
    </recommendedName>
</protein>
<dbReference type="PANTHER" id="PTHR43199:SF1">
    <property type="entry name" value="GLUTATHIONE HYDROLASE PROENZYME"/>
    <property type="match status" value="1"/>
</dbReference>
<dbReference type="GO" id="GO:0016746">
    <property type="term" value="F:acyltransferase activity"/>
    <property type="evidence" value="ECO:0007669"/>
    <property type="project" value="UniProtKB-KW"/>
</dbReference>